<dbReference type="Pfam" id="PF08543">
    <property type="entry name" value="Phos_pyr_kin"/>
    <property type="match status" value="1"/>
</dbReference>
<dbReference type="GO" id="GO:0008902">
    <property type="term" value="F:hydroxymethylpyrimidine kinase activity"/>
    <property type="evidence" value="ECO:0007669"/>
    <property type="project" value="UniProtKB-EC"/>
</dbReference>
<comment type="caution">
    <text evidence="6">The sequence shown here is derived from an EMBL/GenBank/DDBJ whole genome shotgun (WGS) entry which is preliminary data.</text>
</comment>
<accession>A0A2H9T7G9</accession>
<dbReference type="AlphaFoldDB" id="A0A2H9T7G9"/>
<dbReference type="SUPFAM" id="SSF53613">
    <property type="entry name" value="Ribokinase-like"/>
    <property type="match status" value="1"/>
</dbReference>
<dbReference type="InterPro" id="IPR029056">
    <property type="entry name" value="Ribokinase-like"/>
</dbReference>
<dbReference type="NCBIfam" id="TIGR00097">
    <property type="entry name" value="HMP-P_kinase"/>
    <property type="match status" value="1"/>
</dbReference>
<dbReference type="FunFam" id="3.40.1190.20:FF:000003">
    <property type="entry name" value="Phosphomethylpyrimidine kinase ThiD"/>
    <property type="match status" value="1"/>
</dbReference>
<dbReference type="PANTHER" id="PTHR20858:SF17">
    <property type="entry name" value="HYDROXYMETHYLPYRIMIDINE_PHOSPHOMETHYLPYRIMIDINE KINASE THI20-RELATED"/>
    <property type="match status" value="1"/>
</dbReference>
<dbReference type="GO" id="GO:0009228">
    <property type="term" value="P:thiamine biosynthetic process"/>
    <property type="evidence" value="ECO:0007669"/>
    <property type="project" value="InterPro"/>
</dbReference>
<keyword evidence="4" id="KW-0067">ATP-binding</keyword>
<dbReference type="InterPro" id="IPR013749">
    <property type="entry name" value="PM/HMP-P_kinase-1"/>
</dbReference>
<dbReference type="InterPro" id="IPR004399">
    <property type="entry name" value="HMP/HMP-P_kinase_dom"/>
</dbReference>
<dbReference type="GO" id="GO:0005524">
    <property type="term" value="F:ATP binding"/>
    <property type="evidence" value="ECO:0007669"/>
    <property type="project" value="UniProtKB-KW"/>
</dbReference>
<dbReference type="GO" id="GO:0008972">
    <property type="term" value="F:phosphomethylpyrimidine kinase activity"/>
    <property type="evidence" value="ECO:0007669"/>
    <property type="project" value="InterPro"/>
</dbReference>
<evidence type="ECO:0000256" key="2">
    <source>
        <dbReference type="ARBA" id="ARBA00022741"/>
    </source>
</evidence>
<dbReference type="EC" id="2.7.1.49" evidence="6"/>
<name>A0A2H9T7G9_9ZZZZ</name>
<protein>
    <submittedName>
        <fullName evidence="6">Hydroxymethylpyrimidine/phosphomethylpyrimidine kinase</fullName>
        <ecNumber evidence="6">2.7.1.49</ecNumber>
    </submittedName>
</protein>
<keyword evidence="1 6" id="KW-0808">Transferase</keyword>
<feature type="domain" description="Pyridoxamine kinase/Phosphomethylpyrimidine kinase" evidence="5">
    <location>
        <begin position="12"/>
        <end position="259"/>
    </location>
</feature>
<evidence type="ECO:0000259" key="5">
    <source>
        <dbReference type="Pfam" id="PF08543"/>
    </source>
</evidence>
<dbReference type="EMBL" id="NSIT01000090">
    <property type="protein sequence ID" value="PJE79166.1"/>
    <property type="molecule type" value="Genomic_DNA"/>
</dbReference>
<dbReference type="Gene3D" id="3.40.1190.20">
    <property type="match status" value="1"/>
</dbReference>
<evidence type="ECO:0000256" key="1">
    <source>
        <dbReference type="ARBA" id="ARBA00022679"/>
    </source>
</evidence>
<keyword evidence="3 6" id="KW-0418">Kinase</keyword>
<evidence type="ECO:0000256" key="3">
    <source>
        <dbReference type="ARBA" id="ARBA00022777"/>
    </source>
</evidence>
<sequence length="291" mass="30857">MSATALTIAGSDSGGGAGIQADLKTFSALGVYGCSVITALTAQNTLGVQGVLDVSPNFIKQQLTSVFSDLTIHAVKIGMLSQSSIIETVSNTLKEYSIPFIVVDPVMVATSGDILLQNDAINTLKTELIPQADMITPNLPEAAVLLNCKIPHTVGDMLKMMDPLITLGARTVLLKGGHLEGHEMVDLFYDGKTLHRFNKPKINTPNTHGTGCTLSSAVAALIATGKSLQCAVEEGLTYVAEAIACASQLHIGHGHGPVHHFYRQDKNVTYPIKSVHHSGLLNTEKDRTPAH</sequence>
<evidence type="ECO:0000313" key="6">
    <source>
        <dbReference type="EMBL" id="PJE79166.1"/>
    </source>
</evidence>
<organism evidence="6">
    <name type="scientific">invertebrate metagenome</name>
    <dbReference type="NCBI Taxonomy" id="1711999"/>
    <lineage>
        <taxon>unclassified sequences</taxon>
        <taxon>metagenomes</taxon>
        <taxon>organismal metagenomes</taxon>
    </lineage>
</organism>
<dbReference type="PANTHER" id="PTHR20858">
    <property type="entry name" value="PHOSPHOMETHYLPYRIMIDINE KINASE"/>
    <property type="match status" value="1"/>
</dbReference>
<gene>
    <name evidence="6" type="primary">thiD</name>
    <name evidence="6" type="ORF">CI610_01861</name>
</gene>
<reference evidence="6" key="1">
    <citation type="journal article" date="2017" name="Appl. Environ. Microbiol.">
        <title>Molecular characterization of an Endozoicomonas-like organism causing infection in king scallop Pecten maximus L.</title>
        <authorList>
            <person name="Cano I."/>
            <person name="van Aerle R."/>
            <person name="Ross S."/>
            <person name="Verner-Jeffreys D.W."/>
            <person name="Paley R.K."/>
            <person name="Rimmer G."/>
            <person name="Ryder D."/>
            <person name="Hooper P."/>
            <person name="Stone D."/>
            <person name="Feist S.W."/>
        </authorList>
    </citation>
    <scope>NUCLEOTIDE SEQUENCE</scope>
</reference>
<proteinExistence type="predicted"/>
<keyword evidence="2" id="KW-0547">Nucleotide-binding</keyword>
<evidence type="ECO:0000256" key="4">
    <source>
        <dbReference type="ARBA" id="ARBA00022840"/>
    </source>
</evidence>
<dbReference type="GO" id="GO:0005829">
    <property type="term" value="C:cytosol"/>
    <property type="evidence" value="ECO:0007669"/>
    <property type="project" value="TreeGrafter"/>
</dbReference>
<dbReference type="CDD" id="cd01169">
    <property type="entry name" value="HMPP_kinase"/>
    <property type="match status" value="1"/>
</dbReference>